<dbReference type="Proteomes" id="UP000438429">
    <property type="component" value="Unassembled WGS sequence"/>
</dbReference>
<protein>
    <submittedName>
        <fullName evidence="1">Uncharacterized protein</fullName>
    </submittedName>
</protein>
<proteinExistence type="predicted"/>
<evidence type="ECO:0000313" key="1">
    <source>
        <dbReference type="EMBL" id="KAF0026696.1"/>
    </source>
</evidence>
<sequence>MLDGLRPYSALQSLNMLAQAEGTERTESNGHDFMFTPTSLKAGRKTASDEGGLYLLEFSSQAAAAARAEGKPPFEPDKVRDLREATVRVVKNKWTVVDRKQEEKGGDKGNE</sequence>
<dbReference type="EMBL" id="VEVO01000019">
    <property type="protein sequence ID" value="KAF0026696.1"/>
    <property type="molecule type" value="Genomic_DNA"/>
</dbReference>
<gene>
    <name evidence="1" type="ORF">F2P81_021433</name>
</gene>
<accession>A0A6A4RVC6</accession>
<dbReference type="AlphaFoldDB" id="A0A6A4RVC6"/>
<reference evidence="1 2" key="1">
    <citation type="submission" date="2019-06" db="EMBL/GenBank/DDBJ databases">
        <title>Draft genomes of female and male turbot (Scophthalmus maximus).</title>
        <authorList>
            <person name="Xu H."/>
            <person name="Xu X.-W."/>
            <person name="Shao C."/>
            <person name="Chen S."/>
        </authorList>
    </citation>
    <scope>NUCLEOTIDE SEQUENCE [LARGE SCALE GENOMIC DNA]</scope>
    <source>
        <strain evidence="1">Ysfricsl-2016a</strain>
        <tissue evidence="1">Blood</tissue>
    </source>
</reference>
<organism evidence="1 2">
    <name type="scientific">Scophthalmus maximus</name>
    <name type="common">Turbot</name>
    <name type="synonym">Psetta maxima</name>
    <dbReference type="NCBI Taxonomy" id="52904"/>
    <lineage>
        <taxon>Eukaryota</taxon>
        <taxon>Metazoa</taxon>
        <taxon>Chordata</taxon>
        <taxon>Craniata</taxon>
        <taxon>Vertebrata</taxon>
        <taxon>Euteleostomi</taxon>
        <taxon>Actinopterygii</taxon>
        <taxon>Neopterygii</taxon>
        <taxon>Teleostei</taxon>
        <taxon>Neoteleostei</taxon>
        <taxon>Acanthomorphata</taxon>
        <taxon>Carangaria</taxon>
        <taxon>Pleuronectiformes</taxon>
        <taxon>Pleuronectoidei</taxon>
        <taxon>Scophthalmidae</taxon>
        <taxon>Scophthalmus</taxon>
    </lineage>
</organism>
<name>A0A6A4RVC6_SCOMX</name>
<evidence type="ECO:0000313" key="2">
    <source>
        <dbReference type="Proteomes" id="UP000438429"/>
    </source>
</evidence>
<comment type="caution">
    <text evidence="1">The sequence shown here is derived from an EMBL/GenBank/DDBJ whole genome shotgun (WGS) entry which is preliminary data.</text>
</comment>